<dbReference type="EMBL" id="JBHSKP010000036">
    <property type="protein sequence ID" value="MFC5156556.1"/>
    <property type="molecule type" value="Genomic_DNA"/>
</dbReference>
<accession>A0ABW0ATV9</accession>
<keyword evidence="3" id="KW-1185">Reference proteome</keyword>
<feature type="region of interest" description="Disordered" evidence="1">
    <location>
        <begin position="23"/>
        <end position="54"/>
    </location>
</feature>
<protein>
    <submittedName>
        <fullName evidence="2">Uncharacterized protein</fullName>
    </submittedName>
</protein>
<dbReference type="RefSeq" id="WP_344479256.1">
    <property type="nucleotide sequence ID" value="NZ_BAAASB010000012.1"/>
</dbReference>
<proteinExistence type="predicted"/>
<organism evidence="2 3">
    <name type="scientific">Streptomyces amakusaensis</name>
    <dbReference type="NCBI Taxonomy" id="67271"/>
    <lineage>
        <taxon>Bacteria</taxon>
        <taxon>Bacillati</taxon>
        <taxon>Actinomycetota</taxon>
        <taxon>Actinomycetes</taxon>
        <taxon>Kitasatosporales</taxon>
        <taxon>Streptomycetaceae</taxon>
        <taxon>Streptomyces</taxon>
    </lineage>
</organism>
<name>A0ABW0ATV9_9ACTN</name>
<evidence type="ECO:0000256" key="1">
    <source>
        <dbReference type="SAM" id="MobiDB-lite"/>
    </source>
</evidence>
<reference evidence="3" key="1">
    <citation type="journal article" date="2019" name="Int. J. Syst. Evol. Microbiol.">
        <title>The Global Catalogue of Microorganisms (GCM) 10K type strain sequencing project: providing services to taxonomists for standard genome sequencing and annotation.</title>
        <authorList>
            <consortium name="The Broad Institute Genomics Platform"/>
            <consortium name="The Broad Institute Genome Sequencing Center for Infectious Disease"/>
            <person name="Wu L."/>
            <person name="Ma J."/>
        </authorList>
    </citation>
    <scope>NUCLEOTIDE SEQUENCE [LARGE SCALE GENOMIC DNA]</scope>
    <source>
        <strain evidence="3">PCU 266</strain>
    </source>
</reference>
<dbReference type="Proteomes" id="UP001596160">
    <property type="component" value="Unassembled WGS sequence"/>
</dbReference>
<evidence type="ECO:0000313" key="2">
    <source>
        <dbReference type="EMBL" id="MFC5156556.1"/>
    </source>
</evidence>
<sequence length="54" mass="5669">MRQLPPFVATGLGLARLLDLLDGTDARRGGPPGVSPPGVSPPRYATFGPQRIPM</sequence>
<comment type="caution">
    <text evidence="2">The sequence shown here is derived from an EMBL/GenBank/DDBJ whole genome shotgun (WGS) entry which is preliminary data.</text>
</comment>
<evidence type="ECO:0000313" key="3">
    <source>
        <dbReference type="Proteomes" id="UP001596160"/>
    </source>
</evidence>
<gene>
    <name evidence="2" type="ORF">ACFPRH_33070</name>
</gene>